<keyword evidence="1" id="KW-0472">Membrane</keyword>
<keyword evidence="1" id="KW-1133">Transmembrane helix</keyword>
<protein>
    <submittedName>
        <fullName evidence="2">Uncharacterized protein</fullName>
    </submittedName>
</protein>
<dbReference type="Proteomes" id="UP001180020">
    <property type="component" value="Unassembled WGS sequence"/>
</dbReference>
<feature type="transmembrane region" description="Helical" evidence="1">
    <location>
        <begin position="27"/>
        <end position="47"/>
    </location>
</feature>
<dbReference type="AlphaFoldDB" id="A0AAV9DKK2"/>
<reference evidence="2" key="1">
    <citation type="journal article" date="2023" name="Nat. Commun.">
        <title>Diploid and tetraploid genomes of Acorus and the evolution of monocots.</title>
        <authorList>
            <person name="Ma L."/>
            <person name="Liu K.W."/>
            <person name="Li Z."/>
            <person name="Hsiao Y.Y."/>
            <person name="Qi Y."/>
            <person name="Fu T."/>
            <person name="Tang G.D."/>
            <person name="Zhang D."/>
            <person name="Sun W.H."/>
            <person name="Liu D.K."/>
            <person name="Li Y."/>
            <person name="Chen G.Z."/>
            <person name="Liu X.D."/>
            <person name="Liao X.Y."/>
            <person name="Jiang Y.T."/>
            <person name="Yu X."/>
            <person name="Hao Y."/>
            <person name="Huang J."/>
            <person name="Zhao X.W."/>
            <person name="Ke S."/>
            <person name="Chen Y.Y."/>
            <person name="Wu W.L."/>
            <person name="Hsu J.L."/>
            <person name="Lin Y.F."/>
            <person name="Huang M.D."/>
            <person name="Li C.Y."/>
            <person name="Huang L."/>
            <person name="Wang Z.W."/>
            <person name="Zhao X."/>
            <person name="Zhong W.Y."/>
            <person name="Peng D.H."/>
            <person name="Ahmad S."/>
            <person name="Lan S."/>
            <person name="Zhang J.S."/>
            <person name="Tsai W.C."/>
            <person name="Van de Peer Y."/>
            <person name="Liu Z.J."/>
        </authorList>
    </citation>
    <scope>NUCLEOTIDE SEQUENCE</scope>
    <source>
        <strain evidence="2">CP</strain>
    </source>
</reference>
<comment type="caution">
    <text evidence="2">The sequence shown here is derived from an EMBL/GenBank/DDBJ whole genome shotgun (WGS) entry which is preliminary data.</text>
</comment>
<organism evidence="2 3">
    <name type="scientific">Acorus calamus</name>
    <name type="common">Sweet flag</name>
    <dbReference type="NCBI Taxonomy" id="4465"/>
    <lineage>
        <taxon>Eukaryota</taxon>
        <taxon>Viridiplantae</taxon>
        <taxon>Streptophyta</taxon>
        <taxon>Embryophyta</taxon>
        <taxon>Tracheophyta</taxon>
        <taxon>Spermatophyta</taxon>
        <taxon>Magnoliopsida</taxon>
        <taxon>Liliopsida</taxon>
        <taxon>Acoraceae</taxon>
        <taxon>Acorus</taxon>
    </lineage>
</organism>
<keyword evidence="3" id="KW-1185">Reference proteome</keyword>
<proteinExistence type="predicted"/>
<sequence>MFFLLLFSSLCISMVTRYQRKMVVISSSFSLLMLLLLSLLSHPVLAFRRLRGDVEVGVGGRSNIPLENQFLRDRNHLRKVKHHEVHSGPNPISNAFPSKVFNGNLRAIP</sequence>
<accession>A0AAV9DKK2</accession>
<reference evidence="2" key="2">
    <citation type="submission" date="2023-06" db="EMBL/GenBank/DDBJ databases">
        <authorList>
            <person name="Ma L."/>
            <person name="Liu K.-W."/>
            <person name="Li Z."/>
            <person name="Hsiao Y.-Y."/>
            <person name="Qi Y."/>
            <person name="Fu T."/>
            <person name="Tang G."/>
            <person name="Zhang D."/>
            <person name="Sun W.-H."/>
            <person name="Liu D.-K."/>
            <person name="Li Y."/>
            <person name="Chen G.-Z."/>
            <person name="Liu X.-D."/>
            <person name="Liao X.-Y."/>
            <person name="Jiang Y.-T."/>
            <person name="Yu X."/>
            <person name="Hao Y."/>
            <person name="Huang J."/>
            <person name="Zhao X.-W."/>
            <person name="Ke S."/>
            <person name="Chen Y.-Y."/>
            <person name="Wu W.-L."/>
            <person name="Hsu J.-L."/>
            <person name="Lin Y.-F."/>
            <person name="Huang M.-D."/>
            <person name="Li C.-Y."/>
            <person name="Huang L."/>
            <person name="Wang Z.-W."/>
            <person name="Zhao X."/>
            <person name="Zhong W.-Y."/>
            <person name="Peng D.-H."/>
            <person name="Ahmad S."/>
            <person name="Lan S."/>
            <person name="Zhang J.-S."/>
            <person name="Tsai W.-C."/>
            <person name="Van De Peer Y."/>
            <person name="Liu Z.-J."/>
        </authorList>
    </citation>
    <scope>NUCLEOTIDE SEQUENCE</scope>
    <source>
        <strain evidence="2">CP</strain>
        <tissue evidence="2">Leaves</tissue>
    </source>
</reference>
<gene>
    <name evidence="2" type="ORF">QJS10_CPB12g00601</name>
</gene>
<name>A0AAV9DKK2_ACOCL</name>
<dbReference type="EMBL" id="JAUJYO010000012">
    <property type="protein sequence ID" value="KAK1302196.1"/>
    <property type="molecule type" value="Genomic_DNA"/>
</dbReference>
<evidence type="ECO:0000313" key="3">
    <source>
        <dbReference type="Proteomes" id="UP001180020"/>
    </source>
</evidence>
<keyword evidence="1" id="KW-0812">Transmembrane</keyword>
<evidence type="ECO:0000256" key="1">
    <source>
        <dbReference type="SAM" id="Phobius"/>
    </source>
</evidence>
<evidence type="ECO:0000313" key="2">
    <source>
        <dbReference type="EMBL" id="KAK1302196.1"/>
    </source>
</evidence>